<feature type="domain" description="6-phosphogluconate dehydrogenase NADP-binding" evidence="4">
    <location>
        <begin position="2"/>
        <end position="152"/>
    </location>
</feature>
<keyword evidence="1" id="KW-0560">Oxidoreductase</keyword>
<gene>
    <name evidence="6" type="ORF">M0638_21790</name>
</gene>
<dbReference type="InterPro" id="IPR015815">
    <property type="entry name" value="HIBADH-related"/>
</dbReference>
<dbReference type="PANTHER" id="PTHR43060">
    <property type="entry name" value="3-HYDROXYISOBUTYRATE DEHYDROGENASE-LIKE 1, MITOCHONDRIAL-RELATED"/>
    <property type="match status" value="1"/>
</dbReference>
<dbReference type="InterPro" id="IPR008927">
    <property type="entry name" value="6-PGluconate_DH-like_C_sf"/>
</dbReference>
<dbReference type="GO" id="GO:0016491">
    <property type="term" value="F:oxidoreductase activity"/>
    <property type="evidence" value="ECO:0007669"/>
    <property type="project" value="UniProtKB-KW"/>
</dbReference>
<reference evidence="6" key="1">
    <citation type="submission" date="2022-04" db="EMBL/GenBank/DDBJ databases">
        <title>Roseomonas acroporae sp. nov., isolated from coral Acropora digitifera.</title>
        <authorList>
            <person name="Sun H."/>
        </authorList>
    </citation>
    <scope>NUCLEOTIDE SEQUENCE</scope>
    <source>
        <strain evidence="6">NAR14</strain>
    </source>
</reference>
<evidence type="ECO:0000259" key="4">
    <source>
        <dbReference type="Pfam" id="PF03446"/>
    </source>
</evidence>
<dbReference type="PIRSF" id="PIRSF000103">
    <property type="entry name" value="HIBADH"/>
    <property type="match status" value="1"/>
</dbReference>
<keyword evidence="7" id="KW-1185">Reference proteome</keyword>
<dbReference type="PANTHER" id="PTHR43060:SF15">
    <property type="entry name" value="3-HYDROXYISOBUTYRATE DEHYDROGENASE-LIKE 1, MITOCHONDRIAL-RELATED"/>
    <property type="match status" value="1"/>
</dbReference>
<feature type="domain" description="3-hydroxyisobutyrate dehydrogenase-like NAD-binding" evidence="5">
    <location>
        <begin position="158"/>
        <end position="272"/>
    </location>
</feature>
<dbReference type="Gene3D" id="1.10.1040.10">
    <property type="entry name" value="N-(1-d-carboxylethyl)-l-norvaline Dehydrogenase, domain 2"/>
    <property type="match status" value="1"/>
</dbReference>
<evidence type="ECO:0000256" key="3">
    <source>
        <dbReference type="PIRSR" id="PIRSR000103-1"/>
    </source>
</evidence>
<feature type="active site" evidence="3">
    <location>
        <position position="161"/>
    </location>
</feature>
<comment type="caution">
    <text evidence="6">The sequence shown here is derived from an EMBL/GenBank/DDBJ whole genome shotgun (WGS) entry which is preliminary data.</text>
</comment>
<evidence type="ECO:0000256" key="1">
    <source>
        <dbReference type="ARBA" id="ARBA00023002"/>
    </source>
</evidence>
<keyword evidence="2" id="KW-0520">NAD</keyword>
<dbReference type="Pfam" id="PF03446">
    <property type="entry name" value="NAD_binding_2"/>
    <property type="match status" value="1"/>
</dbReference>
<dbReference type="SUPFAM" id="SSF51735">
    <property type="entry name" value="NAD(P)-binding Rossmann-fold domains"/>
    <property type="match status" value="1"/>
</dbReference>
<protein>
    <submittedName>
        <fullName evidence="6">NAD(P)-dependent oxidoreductase</fullName>
    </submittedName>
</protein>
<dbReference type="InterPro" id="IPR013328">
    <property type="entry name" value="6PGD_dom2"/>
</dbReference>
<evidence type="ECO:0000259" key="5">
    <source>
        <dbReference type="Pfam" id="PF14833"/>
    </source>
</evidence>
<dbReference type="Proteomes" id="UP001139516">
    <property type="component" value="Unassembled WGS sequence"/>
</dbReference>
<dbReference type="InterPro" id="IPR006115">
    <property type="entry name" value="6PGDH_NADP-bd"/>
</dbReference>
<proteinExistence type="predicted"/>
<dbReference type="Gene3D" id="3.40.50.720">
    <property type="entry name" value="NAD(P)-binding Rossmann-like Domain"/>
    <property type="match status" value="1"/>
</dbReference>
<dbReference type="InterPro" id="IPR036291">
    <property type="entry name" value="NAD(P)-bd_dom_sf"/>
</dbReference>
<dbReference type="AlphaFoldDB" id="A0A9X1YDI1"/>
<accession>A0A9X1YDI1</accession>
<dbReference type="GO" id="GO:0051287">
    <property type="term" value="F:NAD binding"/>
    <property type="evidence" value="ECO:0007669"/>
    <property type="project" value="InterPro"/>
</dbReference>
<dbReference type="Pfam" id="PF14833">
    <property type="entry name" value="NAD_binding_11"/>
    <property type="match status" value="1"/>
</dbReference>
<dbReference type="GO" id="GO:0050661">
    <property type="term" value="F:NADP binding"/>
    <property type="evidence" value="ECO:0007669"/>
    <property type="project" value="InterPro"/>
</dbReference>
<dbReference type="EMBL" id="JALPRX010000103">
    <property type="protein sequence ID" value="MCK8787010.1"/>
    <property type="molecule type" value="Genomic_DNA"/>
</dbReference>
<sequence length="284" mass="29140">MRIGWIGLGKLGLPMARHAARAGTLRGHDRDMARLAGEPGIGPAESAAALAGWADILLLSLPDDGALRAVAAELAPRLGPETVVVDTSTVSPRACDAVRALLGDRYLAAPVSGSTATAEAAALTLFCSGPEAALARARPVLETFSRAIHHLGPGAEARWMKLAVNHFVGTTAQVAAEALTLARRGGVDWGRALDVLGASVAASPLVGYKLAPLRARDFAPAFSVAQMEKDMRLVAEAAAAAGTPGRLAALVHGLYRDQAATDLAALDFFAAILAAERAAGLPEP</sequence>
<dbReference type="InterPro" id="IPR029154">
    <property type="entry name" value="HIBADH-like_NADP-bd"/>
</dbReference>
<dbReference type="RefSeq" id="WP_248669066.1">
    <property type="nucleotide sequence ID" value="NZ_JALPRX010000103.1"/>
</dbReference>
<evidence type="ECO:0000313" key="6">
    <source>
        <dbReference type="EMBL" id="MCK8787010.1"/>
    </source>
</evidence>
<organism evidence="6 7">
    <name type="scientific">Roseomonas acroporae</name>
    <dbReference type="NCBI Taxonomy" id="2937791"/>
    <lineage>
        <taxon>Bacteria</taxon>
        <taxon>Pseudomonadati</taxon>
        <taxon>Pseudomonadota</taxon>
        <taxon>Alphaproteobacteria</taxon>
        <taxon>Acetobacterales</taxon>
        <taxon>Roseomonadaceae</taxon>
        <taxon>Roseomonas</taxon>
    </lineage>
</organism>
<name>A0A9X1YDI1_9PROT</name>
<evidence type="ECO:0000313" key="7">
    <source>
        <dbReference type="Proteomes" id="UP001139516"/>
    </source>
</evidence>
<evidence type="ECO:0000256" key="2">
    <source>
        <dbReference type="ARBA" id="ARBA00023027"/>
    </source>
</evidence>
<dbReference type="SUPFAM" id="SSF48179">
    <property type="entry name" value="6-phosphogluconate dehydrogenase C-terminal domain-like"/>
    <property type="match status" value="1"/>
</dbReference>